<protein>
    <submittedName>
        <fullName evidence="1">Uncharacterized protein</fullName>
    </submittedName>
</protein>
<sequence length="93" mass="10383">MQVRKLQNKKCGLGTEFLSEFCTYRIADLTDNLAEGIVCDPEVIHQRVGSCPVILGTSILQTLCQLSEVSCSFTLLVFALSLSSTRLRIPWYI</sequence>
<evidence type="ECO:0000313" key="2">
    <source>
        <dbReference type="Proteomes" id="UP000828390"/>
    </source>
</evidence>
<evidence type="ECO:0000313" key="1">
    <source>
        <dbReference type="EMBL" id="KAH3873630.1"/>
    </source>
</evidence>
<reference evidence="1" key="2">
    <citation type="submission" date="2020-11" db="EMBL/GenBank/DDBJ databases">
        <authorList>
            <person name="McCartney M.A."/>
            <person name="Auch B."/>
            <person name="Kono T."/>
            <person name="Mallez S."/>
            <person name="Becker A."/>
            <person name="Gohl D.M."/>
            <person name="Silverstein K.A.T."/>
            <person name="Koren S."/>
            <person name="Bechman K.B."/>
            <person name="Herman A."/>
            <person name="Abrahante J.E."/>
            <person name="Garbe J."/>
        </authorList>
    </citation>
    <scope>NUCLEOTIDE SEQUENCE</scope>
    <source>
        <strain evidence="1">Duluth1</strain>
        <tissue evidence="1">Whole animal</tissue>
    </source>
</reference>
<dbReference type="Proteomes" id="UP000828390">
    <property type="component" value="Unassembled WGS sequence"/>
</dbReference>
<accession>A0A9D4RP95</accession>
<name>A0A9D4RP95_DREPO</name>
<keyword evidence="2" id="KW-1185">Reference proteome</keyword>
<organism evidence="1 2">
    <name type="scientific">Dreissena polymorpha</name>
    <name type="common">Zebra mussel</name>
    <name type="synonym">Mytilus polymorpha</name>
    <dbReference type="NCBI Taxonomy" id="45954"/>
    <lineage>
        <taxon>Eukaryota</taxon>
        <taxon>Metazoa</taxon>
        <taxon>Spiralia</taxon>
        <taxon>Lophotrochozoa</taxon>
        <taxon>Mollusca</taxon>
        <taxon>Bivalvia</taxon>
        <taxon>Autobranchia</taxon>
        <taxon>Heteroconchia</taxon>
        <taxon>Euheterodonta</taxon>
        <taxon>Imparidentia</taxon>
        <taxon>Neoheterodontei</taxon>
        <taxon>Myida</taxon>
        <taxon>Dreissenoidea</taxon>
        <taxon>Dreissenidae</taxon>
        <taxon>Dreissena</taxon>
    </lineage>
</organism>
<dbReference type="AlphaFoldDB" id="A0A9D4RP95"/>
<reference evidence="1" key="1">
    <citation type="journal article" date="2019" name="bioRxiv">
        <title>The Genome of the Zebra Mussel, Dreissena polymorpha: A Resource for Invasive Species Research.</title>
        <authorList>
            <person name="McCartney M.A."/>
            <person name="Auch B."/>
            <person name="Kono T."/>
            <person name="Mallez S."/>
            <person name="Zhang Y."/>
            <person name="Obille A."/>
            <person name="Becker A."/>
            <person name="Abrahante J.E."/>
            <person name="Garbe J."/>
            <person name="Badalamenti J.P."/>
            <person name="Herman A."/>
            <person name="Mangelson H."/>
            <person name="Liachko I."/>
            <person name="Sullivan S."/>
            <person name="Sone E.D."/>
            <person name="Koren S."/>
            <person name="Silverstein K.A.T."/>
            <person name="Beckman K.B."/>
            <person name="Gohl D.M."/>
        </authorList>
    </citation>
    <scope>NUCLEOTIDE SEQUENCE</scope>
    <source>
        <strain evidence="1">Duluth1</strain>
        <tissue evidence="1">Whole animal</tissue>
    </source>
</reference>
<comment type="caution">
    <text evidence="1">The sequence shown here is derived from an EMBL/GenBank/DDBJ whole genome shotgun (WGS) entry which is preliminary data.</text>
</comment>
<gene>
    <name evidence="1" type="ORF">DPMN_036867</name>
</gene>
<proteinExistence type="predicted"/>
<dbReference type="EMBL" id="JAIWYP010000002">
    <property type="protein sequence ID" value="KAH3873630.1"/>
    <property type="molecule type" value="Genomic_DNA"/>
</dbReference>